<proteinExistence type="predicted"/>
<reference evidence="3 4" key="1">
    <citation type="submission" date="2023-08" db="EMBL/GenBank/DDBJ databases">
        <title>Black Yeasts Isolated from many extreme environments.</title>
        <authorList>
            <person name="Coleine C."/>
            <person name="Stajich J.E."/>
            <person name="Selbmann L."/>
        </authorList>
    </citation>
    <scope>NUCLEOTIDE SEQUENCE [LARGE SCALE GENOMIC DNA]</scope>
    <source>
        <strain evidence="3 4">CCFEE 5885</strain>
    </source>
</reference>
<evidence type="ECO:0000313" key="3">
    <source>
        <dbReference type="EMBL" id="KAK5074590.1"/>
    </source>
</evidence>
<feature type="domain" description="NADP-dependent oxidoreductase" evidence="2">
    <location>
        <begin position="15"/>
        <end position="337"/>
    </location>
</feature>
<name>A0ABR0JV00_9EURO</name>
<dbReference type="InterPro" id="IPR036812">
    <property type="entry name" value="NAD(P)_OxRdtase_dom_sf"/>
</dbReference>
<dbReference type="EMBL" id="JAVRRG010000272">
    <property type="protein sequence ID" value="KAK5074590.1"/>
    <property type="molecule type" value="Genomic_DNA"/>
</dbReference>
<organism evidence="3 4">
    <name type="scientific">Lithohypha guttulata</name>
    <dbReference type="NCBI Taxonomy" id="1690604"/>
    <lineage>
        <taxon>Eukaryota</taxon>
        <taxon>Fungi</taxon>
        <taxon>Dikarya</taxon>
        <taxon>Ascomycota</taxon>
        <taxon>Pezizomycotina</taxon>
        <taxon>Eurotiomycetes</taxon>
        <taxon>Chaetothyriomycetidae</taxon>
        <taxon>Chaetothyriales</taxon>
        <taxon>Trichomeriaceae</taxon>
        <taxon>Lithohypha</taxon>
    </lineage>
</organism>
<dbReference type="SUPFAM" id="SSF51430">
    <property type="entry name" value="NAD(P)-linked oxidoreductase"/>
    <property type="match status" value="1"/>
</dbReference>
<dbReference type="PANTHER" id="PTHR43625:SF78">
    <property type="entry name" value="PYRIDOXAL REDUCTASE-RELATED"/>
    <property type="match status" value="1"/>
</dbReference>
<dbReference type="Proteomes" id="UP001345013">
    <property type="component" value="Unassembled WGS sequence"/>
</dbReference>
<keyword evidence="4" id="KW-1185">Reference proteome</keyword>
<dbReference type="Pfam" id="PF00248">
    <property type="entry name" value="Aldo_ket_red"/>
    <property type="match status" value="1"/>
</dbReference>
<dbReference type="CDD" id="cd19077">
    <property type="entry name" value="AKR_AKR8A1-2"/>
    <property type="match status" value="1"/>
</dbReference>
<comment type="caution">
    <text evidence="3">The sequence shown here is derived from an EMBL/GenBank/DDBJ whole genome shotgun (WGS) entry which is preliminary data.</text>
</comment>
<dbReference type="PANTHER" id="PTHR43625">
    <property type="entry name" value="AFLATOXIN B1 ALDEHYDE REDUCTASE"/>
    <property type="match status" value="1"/>
</dbReference>
<keyword evidence="1" id="KW-0560">Oxidoreductase</keyword>
<evidence type="ECO:0000313" key="4">
    <source>
        <dbReference type="Proteomes" id="UP001345013"/>
    </source>
</evidence>
<dbReference type="Gene3D" id="3.20.20.100">
    <property type="entry name" value="NADP-dependent oxidoreductase domain"/>
    <property type="match status" value="1"/>
</dbReference>
<protein>
    <recommendedName>
        <fullName evidence="2">NADP-dependent oxidoreductase domain-containing protein</fullName>
    </recommendedName>
</protein>
<gene>
    <name evidence="3" type="ORF">LTR24_010082</name>
</gene>
<evidence type="ECO:0000256" key="1">
    <source>
        <dbReference type="ARBA" id="ARBA00023002"/>
    </source>
</evidence>
<evidence type="ECO:0000259" key="2">
    <source>
        <dbReference type="Pfam" id="PF00248"/>
    </source>
</evidence>
<dbReference type="InterPro" id="IPR050791">
    <property type="entry name" value="Aldo-Keto_reductase"/>
</dbReference>
<dbReference type="InterPro" id="IPR023210">
    <property type="entry name" value="NADP_OxRdtase_dom"/>
</dbReference>
<accession>A0ABR0JV00</accession>
<sequence>MSQYQPTILDRNTGPLGYGLMGLTWRPQPPSFEDSIPVMKRALELGADNWNGGEFYGPPDRNSMHLLKEYFTQYPDDADKVILCIKGGGLPDGTPMPDSSPENIHRSVDTCLDHLKDTSKKTIDIFECARVDPKRGNEQALEVLAEYVKAGKLGGIGLSEVSAKTIRASQKKVKELGLPGVTSVEIELSLWTPDVLYNGILAACAEENIPVFAYSPLARGALSDNPIRKTSDLPEGDMRRHLPKYQDDVLAVNNQITDAASEIAKNHGSTTAQIAIAWVRGQSGRTRIVGSEDGSKKEMKMPTVIPIPGASSIKRVEENLKDVVLSEEELKKLDELVEKFPTKGDRYHEGGMKVVNG</sequence>